<accession>A0A0R1RUP2</accession>
<evidence type="ECO:0000256" key="4">
    <source>
        <dbReference type="ARBA" id="ARBA00007439"/>
    </source>
</evidence>
<organism evidence="8 9">
    <name type="scientific">Latilactobacillus fuchuensis DSM 14340 = JCM 11249</name>
    <dbReference type="NCBI Taxonomy" id="1423747"/>
    <lineage>
        <taxon>Bacteria</taxon>
        <taxon>Bacillati</taxon>
        <taxon>Bacillota</taxon>
        <taxon>Bacilli</taxon>
        <taxon>Lactobacillales</taxon>
        <taxon>Lactobacillaceae</taxon>
        <taxon>Latilactobacillus</taxon>
    </lineage>
</organism>
<gene>
    <name evidence="7" type="primary">nanE</name>
    <name evidence="8" type="ORF">FC69_GL001284</name>
</gene>
<protein>
    <recommendedName>
        <fullName evidence="7">Putative N-acetylmannosamine-6-phosphate 2-epimerase</fullName>
        <ecNumber evidence="7">5.1.3.9</ecNumber>
    </recommendedName>
    <alternativeName>
        <fullName evidence="7">ManNAc-6-P epimerase</fullName>
    </alternativeName>
</protein>
<evidence type="ECO:0000256" key="3">
    <source>
        <dbReference type="ARBA" id="ARBA00005081"/>
    </source>
</evidence>
<dbReference type="Gene3D" id="3.20.20.70">
    <property type="entry name" value="Aldolase class I"/>
    <property type="match status" value="1"/>
</dbReference>
<evidence type="ECO:0000256" key="7">
    <source>
        <dbReference type="HAMAP-Rule" id="MF_01235"/>
    </source>
</evidence>
<dbReference type="GO" id="GO:0047465">
    <property type="term" value="F:N-acylglucosamine-6-phosphate 2-epimerase activity"/>
    <property type="evidence" value="ECO:0007669"/>
    <property type="project" value="UniProtKB-EC"/>
</dbReference>
<dbReference type="GO" id="GO:0006053">
    <property type="term" value="P:N-acetylmannosamine catabolic process"/>
    <property type="evidence" value="ECO:0007669"/>
    <property type="project" value="TreeGrafter"/>
</dbReference>
<comment type="pathway">
    <text evidence="3 7">Amino-sugar metabolism; N-acetylneuraminate degradation; D-fructose 6-phosphate from N-acetylneuraminate: step 3/5.</text>
</comment>
<keyword evidence="6 7" id="KW-0119">Carbohydrate metabolism</keyword>
<sequence>MVILDEDRRLKRLKNNFLEAVKGKLIISCQALPNEPLHSSFIMSRMAKAAAEAGASAIRCNSVVDVQAIQGIVDLPIIGLDKVDYPDAPIYITPTIKEMRGIASTGAEVVACDVTGLPRPNGETLAQIVATMRSEYPDTLLMADTASLDDVREANELGFDIIGTTMYGYTPATEGHNIADDDFAYLKEVIKLAKAPVIAEGKIDTPAKVTRVLELGCYSVVVGSIITRPQLIAVPFVEATKGLKK</sequence>
<evidence type="ECO:0000256" key="1">
    <source>
        <dbReference type="ARBA" id="ARBA00000056"/>
    </source>
</evidence>
<comment type="function">
    <text evidence="2 7">Converts N-acetylmannosamine-6-phosphate (ManNAc-6-P) to N-acetylglucosamine-6-phosphate (GlcNAc-6-P).</text>
</comment>
<dbReference type="EMBL" id="AZEX01000035">
    <property type="protein sequence ID" value="KRL60848.1"/>
    <property type="molecule type" value="Genomic_DNA"/>
</dbReference>
<dbReference type="PANTHER" id="PTHR36204:SF1">
    <property type="entry name" value="N-ACETYLMANNOSAMINE-6-PHOSPHATE 2-EPIMERASE-RELATED"/>
    <property type="match status" value="1"/>
</dbReference>
<dbReference type="NCBIfam" id="NF002231">
    <property type="entry name" value="PRK01130.1"/>
    <property type="match status" value="1"/>
</dbReference>
<name>A0A0R1RUP2_9LACO</name>
<dbReference type="GO" id="GO:0005975">
    <property type="term" value="P:carbohydrate metabolic process"/>
    <property type="evidence" value="ECO:0007669"/>
    <property type="project" value="UniProtKB-UniRule"/>
</dbReference>
<dbReference type="InterPro" id="IPR013785">
    <property type="entry name" value="Aldolase_TIM"/>
</dbReference>
<dbReference type="GO" id="GO:0005829">
    <property type="term" value="C:cytosol"/>
    <property type="evidence" value="ECO:0007669"/>
    <property type="project" value="TreeGrafter"/>
</dbReference>
<dbReference type="CDD" id="cd04729">
    <property type="entry name" value="NanE"/>
    <property type="match status" value="1"/>
</dbReference>
<dbReference type="Proteomes" id="UP000051264">
    <property type="component" value="Unassembled WGS sequence"/>
</dbReference>
<evidence type="ECO:0000256" key="6">
    <source>
        <dbReference type="ARBA" id="ARBA00023277"/>
    </source>
</evidence>
<dbReference type="PATRIC" id="fig|1423747.3.peg.1310"/>
<keyword evidence="5 7" id="KW-0413">Isomerase</keyword>
<dbReference type="InterPro" id="IPR011060">
    <property type="entry name" value="RibuloseP-bd_barrel"/>
</dbReference>
<dbReference type="PANTHER" id="PTHR36204">
    <property type="entry name" value="N-ACETYLMANNOSAMINE-6-PHOSPHATE 2-EPIMERASE-RELATED"/>
    <property type="match status" value="1"/>
</dbReference>
<evidence type="ECO:0000313" key="8">
    <source>
        <dbReference type="EMBL" id="KRL60848.1"/>
    </source>
</evidence>
<dbReference type="InterPro" id="IPR007260">
    <property type="entry name" value="NanE"/>
</dbReference>
<comment type="caution">
    <text evidence="8">The sequence shown here is derived from an EMBL/GenBank/DDBJ whole genome shotgun (WGS) entry which is preliminary data.</text>
</comment>
<dbReference type="eggNOG" id="COG3010">
    <property type="taxonomic scope" value="Bacteria"/>
</dbReference>
<comment type="similarity">
    <text evidence="4 7">Belongs to the NanE family.</text>
</comment>
<evidence type="ECO:0000256" key="2">
    <source>
        <dbReference type="ARBA" id="ARBA00002147"/>
    </source>
</evidence>
<dbReference type="Pfam" id="PF04131">
    <property type="entry name" value="NanE"/>
    <property type="match status" value="1"/>
</dbReference>
<comment type="catalytic activity">
    <reaction evidence="1 7">
        <text>an N-acyl-D-glucosamine 6-phosphate = an N-acyl-D-mannosamine 6-phosphate</text>
        <dbReference type="Rhea" id="RHEA:23932"/>
        <dbReference type="ChEBI" id="CHEBI:57599"/>
        <dbReference type="ChEBI" id="CHEBI:57666"/>
        <dbReference type="EC" id="5.1.3.9"/>
    </reaction>
</comment>
<evidence type="ECO:0000256" key="5">
    <source>
        <dbReference type="ARBA" id="ARBA00023235"/>
    </source>
</evidence>
<proteinExistence type="inferred from homology"/>
<dbReference type="STRING" id="1423747.FC69_GL001284"/>
<dbReference type="EC" id="5.1.3.9" evidence="7"/>
<dbReference type="SUPFAM" id="SSF51366">
    <property type="entry name" value="Ribulose-phoshate binding barrel"/>
    <property type="match status" value="1"/>
</dbReference>
<dbReference type="HAMAP" id="MF_01235">
    <property type="entry name" value="ManNAc6P_epimer"/>
    <property type="match status" value="1"/>
</dbReference>
<reference evidence="8 9" key="1">
    <citation type="journal article" date="2015" name="Genome Announc.">
        <title>Expanding the biotechnology potential of lactobacilli through comparative genomics of 213 strains and associated genera.</title>
        <authorList>
            <person name="Sun Z."/>
            <person name="Harris H.M."/>
            <person name="McCann A."/>
            <person name="Guo C."/>
            <person name="Argimon S."/>
            <person name="Zhang W."/>
            <person name="Yang X."/>
            <person name="Jeffery I.B."/>
            <person name="Cooney J.C."/>
            <person name="Kagawa T.F."/>
            <person name="Liu W."/>
            <person name="Song Y."/>
            <person name="Salvetti E."/>
            <person name="Wrobel A."/>
            <person name="Rasinkangas P."/>
            <person name="Parkhill J."/>
            <person name="Rea M.C."/>
            <person name="O'Sullivan O."/>
            <person name="Ritari J."/>
            <person name="Douillard F.P."/>
            <person name="Paul Ross R."/>
            <person name="Yang R."/>
            <person name="Briner A.E."/>
            <person name="Felis G.E."/>
            <person name="de Vos W.M."/>
            <person name="Barrangou R."/>
            <person name="Klaenhammer T.R."/>
            <person name="Caufield P.W."/>
            <person name="Cui Y."/>
            <person name="Zhang H."/>
            <person name="O'Toole P.W."/>
        </authorList>
    </citation>
    <scope>NUCLEOTIDE SEQUENCE [LARGE SCALE GENOMIC DNA]</scope>
    <source>
        <strain evidence="8 9">DSM 14340</strain>
    </source>
</reference>
<dbReference type="AlphaFoldDB" id="A0A0R1RUP2"/>
<dbReference type="UniPathway" id="UPA00629">
    <property type="reaction ID" value="UER00682"/>
</dbReference>
<dbReference type="GO" id="GO:0019262">
    <property type="term" value="P:N-acetylneuraminate catabolic process"/>
    <property type="evidence" value="ECO:0007669"/>
    <property type="project" value="UniProtKB-UniRule"/>
</dbReference>
<evidence type="ECO:0000313" key="9">
    <source>
        <dbReference type="Proteomes" id="UP000051264"/>
    </source>
</evidence>